<evidence type="ECO:0000256" key="3">
    <source>
        <dbReference type="ARBA" id="ARBA00022801"/>
    </source>
</evidence>
<dbReference type="PATRIC" id="fig|1430899.3.peg.1927"/>
<keyword evidence="3 5" id="KW-0378">Hydrolase</keyword>
<evidence type="ECO:0000256" key="5">
    <source>
        <dbReference type="HAMAP-Rule" id="MF_00527"/>
    </source>
</evidence>
<gene>
    <name evidence="6" type="ORF">X560_1886</name>
</gene>
<reference evidence="6 7" key="1">
    <citation type="journal article" date="2015" name="Genome Biol. Evol.">
        <title>Comparative Genomics of Listeria Sensu Lato: Genus-Wide Differences in Evolutionary Dynamics and the Progressive Gain of Complex, Potentially Pathogenicity-Related Traits through Lateral Gene Transfer.</title>
        <authorList>
            <person name="Chiara M."/>
            <person name="Caruso M."/>
            <person name="D'Erchia A.M."/>
            <person name="Manzari C."/>
            <person name="Fraccalvieri R."/>
            <person name="Goffredo E."/>
            <person name="Latorre L."/>
            <person name="Miccolupo A."/>
            <person name="Padalino I."/>
            <person name="Santagada G."/>
            <person name="Chiocco D."/>
            <person name="Pesole G."/>
            <person name="Horner D.S."/>
            <person name="Parisi A."/>
        </authorList>
    </citation>
    <scope>NUCLEOTIDE SEQUENCE [LARGE SCALE GENOMIC DNA]</scope>
    <source>
        <strain evidence="6 7">1991</strain>
    </source>
</reference>
<accession>A0A0J8G891</accession>
<dbReference type="FunFam" id="3.10.300.10:FF:000001">
    <property type="entry name" value="Putative 3-methyladenine DNA glycosylase"/>
    <property type="match status" value="1"/>
</dbReference>
<dbReference type="Pfam" id="PF02245">
    <property type="entry name" value="Pur_DNA_glyco"/>
    <property type="match status" value="1"/>
</dbReference>
<dbReference type="SUPFAM" id="SSF50486">
    <property type="entry name" value="FMT C-terminal domain-like"/>
    <property type="match status" value="1"/>
</dbReference>
<keyword evidence="7" id="KW-1185">Reference proteome</keyword>
<comment type="caution">
    <text evidence="6">The sequence shown here is derived from an EMBL/GenBank/DDBJ whole genome shotgun (WGS) entry which is preliminary data.</text>
</comment>
<name>A0A0J8G891_9LIST</name>
<comment type="similarity">
    <text evidence="1 5">Belongs to the DNA glycosylase MPG family.</text>
</comment>
<dbReference type="PANTHER" id="PTHR10429:SF0">
    <property type="entry name" value="DNA-3-METHYLADENINE GLYCOSYLASE"/>
    <property type="match status" value="1"/>
</dbReference>
<dbReference type="NCBIfam" id="TIGR00567">
    <property type="entry name" value="3mg"/>
    <property type="match status" value="1"/>
</dbReference>
<dbReference type="InterPro" id="IPR036995">
    <property type="entry name" value="MPG_sf"/>
</dbReference>
<dbReference type="NCBIfam" id="NF002002">
    <property type="entry name" value="PRK00802.1-2"/>
    <property type="match status" value="1"/>
</dbReference>
<dbReference type="GO" id="GO:0006284">
    <property type="term" value="P:base-excision repair"/>
    <property type="evidence" value="ECO:0007669"/>
    <property type="project" value="InterPro"/>
</dbReference>
<protein>
    <recommendedName>
        <fullName evidence="5">Putative 3-methyladenine DNA glycosylase</fullName>
        <ecNumber evidence="5">3.2.2.-</ecNumber>
    </recommendedName>
</protein>
<dbReference type="PANTHER" id="PTHR10429">
    <property type="entry name" value="DNA-3-METHYLADENINE GLYCOSYLASE"/>
    <property type="match status" value="1"/>
</dbReference>
<organism evidence="6 7">
    <name type="scientific">Listeria fleischmannii 1991</name>
    <dbReference type="NCBI Taxonomy" id="1430899"/>
    <lineage>
        <taxon>Bacteria</taxon>
        <taxon>Bacillati</taxon>
        <taxon>Bacillota</taxon>
        <taxon>Bacilli</taxon>
        <taxon>Bacillales</taxon>
        <taxon>Listeriaceae</taxon>
        <taxon>Listeria</taxon>
    </lineage>
</organism>
<dbReference type="EMBL" id="AZHO01000023">
    <property type="protein sequence ID" value="KMT58850.1"/>
    <property type="molecule type" value="Genomic_DNA"/>
</dbReference>
<dbReference type="AlphaFoldDB" id="A0A0J8G891"/>
<keyword evidence="2 5" id="KW-0227">DNA damage</keyword>
<sequence>MIEEKRGKTLKLTNTFFEKKTTIEVARDLLGTKLVHDTGAVKYTSLIVETEAYLGETDEAAHSYLKRRTKRTEVMFMPAGAIYMYQMHRQVLLNFITMEEGVPEAVLIRAVEPLTGISEMELNRGLKSGVEVSNGPGKLTQAMEFSMEDYGKTLFDSNIWLEKGLTPAQIVATERIGLPNKKMAKHFPLRFIVAGNPFVSGKKKDISKNNGFY</sequence>
<dbReference type="Proteomes" id="UP000052258">
    <property type="component" value="Unassembled WGS sequence"/>
</dbReference>
<dbReference type="GO" id="GO:0003677">
    <property type="term" value="F:DNA binding"/>
    <property type="evidence" value="ECO:0007669"/>
    <property type="project" value="InterPro"/>
</dbReference>
<evidence type="ECO:0000256" key="2">
    <source>
        <dbReference type="ARBA" id="ARBA00022763"/>
    </source>
</evidence>
<evidence type="ECO:0000313" key="6">
    <source>
        <dbReference type="EMBL" id="KMT58850.1"/>
    </source>
</evidence>
<evidence type="ECO:0000256" key="1">
    <source>
        <dbReference type="ARBA" id="ARBA00009232"/>
    </source>
</evidence>
<dbReference type="CDD" id="cd00540">
    <property type="entry name" value="AAG"/>
    <property type="match status" value="1"/>
</dbReference>
<evidence type="ECO:0000256" key="4">
    <source>
        <dbReference type="ARBA" id="ARBA00023204"/>
    </source>
</evidence>
<dbReference type="Gene3D" id="3.10.300.10">
    <property type="entry name" value="Methylpurine-DNA glycosylase (MPG)"/>
    <property type="match status" value="1"/>
</dbReference>
<dbReference type="GO" id="GO:0003905">
    <property type="term" value="F:alkylbase DNA N-glycosylase activity"/>
    <property type="evidence" value="ECO:0007669"/>
    <property type="project" value="InterPro"/>
</dbReference>
<dbReference type="EC" id="3.2.2.-" evidence="5"/>
<dbReference type="InterPro" id="IPR003180">
    <property type="entry name" value="MPG"/>
</dbReference>
<keyword evidence="4 5" id="KW-0234">DNA repair</keyword>
<dbReference type="HAMAP" id="MF_00527">
    <property type="entry name" value="3MGH"/>
    <property type="match status" value="1"/>
</dbReference>
<dbReference type="InterPro" id="IPR011034">
    <property type="entry name" value="Formyl_transferase-like_C_sf"/>
</dbReference>
<evidence type="ECO:0000313" key="7">
    <source>
        <dbReference type="Proteomes" id="UP000052258"/>
    </source>
</evidence>
<proteinExistence type="inferred from homology"/>